<name>A0A0D9WWX5_9ORYZ</name>
<evidence type="ECO:0000313" key="3">
    <source>
        <dbReference type="Proteomes" id="UP000032180"/>
    </source>
</evidence>
<dbReference type="HOGENOM" id="CLU_1055073_0_0_1"/>
<protein>
    <submittedName>
        <fullName evidence="2">Uncharacterized protein</fullName>
    </submittedName>
</protein>
<sequence>MVRRRAGEVARRWEAEAMVGELGKARRNYSEATAQLGPLQSRGRHPTWAVPLAQGSSEPTEIARYFGNFGQERGYGCARERDCGARNLVGSGLAAVNPSRAPGSRAIKGSLAGENCSVPALRRVWRRNQVDSPDLDPAVRPAFSGDDQWLKRAMDPANGGSFLQFLQDPGARASLFTSATQPGVGIPPLPPFMLHAVPFPPFCTQPPPPPLAPPSAASPSPTIGQAGSSRSARRRRVSAVPEATEDASTRRYYSTEEDLRLVCE</sequence>
<dbReference type="EnsemblPlants" id="LPERR07G06540.1">
    <property type="protein sequence ID" value="LPERR07G06540.1"/>
    <property type="gene ID" value="LPERR07G06540"/>
</dbReference>
<dbReference type="Gramene" id="LPERR07G06540.1">
    <property type="protein sequence ID" value="LPERR07G06540.1"/>
    <property type="gene ID" value="LPERR07G06540"/>
</dbReference>
<evidence type="ECO:0000313" key="2">
    <source>
        <dbReference type="EnsemblPlants" id="LPERR07G06540.1"/>
    </source>
</evidence>
<evidence type="ECO:0000256" key="1">
    <source>
        <dbReference type="SAM" id="MobiDB-lite"/>
    </source>
</evidence>
<reference evidence="2" key="3">
    <citation type="submission" date="2015-04" db="UniProtKB">
        <authorList>
            <consortium name="EnsemblPlants"/>
        </authorList>
    </citation>
    <scope>IDENTIFICATION</scope>
</reference>
<feature type="region of interest" description="Disordered" evidence="1">
    <location>
        <begin position="205"/>
        <end position="251"/>
    </location>
</feature>
<accession>A0A0D9WWX5</accession>
<organism evidence="2 3">
    <name type="scientific">Leersia perrieri</name>
    <dbReference type="NCBI Taxonomy" id="77586"/>
    <lineage>
        <taxon>Eukaryota</taxon>
        <taxon>Viridiplantae</taxon>
        <taxon>Streptophyta</taxon>
        <taxon>Embryophyta</taxon>
        <taxon>Tracheophyta</taxon>
        <taxon>Spermatophyta</taxon>
        <taxon>Magnoliopsida</taxon>
        <taxon>Liliopsida</taxon>
        <taxon>Poales</taxon>
        <taxon>Poaceae</taxon>
        <taxon>BOP clade</taxon>
        <taxon>Oryzoideae</taxon>
        <taxon>Oryzeae</taxon>
        <taxon>Oryzinae</taxon>
        <taxon>Leersia</taxon>
    </lineage>
</organism>
<dbReference type="Proteomes" id="UP000032180">
    <property type="component" value="Chromosome 7"/>
</dbReference>
<keyword evidence="3" id="KW-1185">Reference proteome</keyword>
<reference evidence="3" key="2">
    <citation type="submission" date="2013-12" db="EMBL/GenBank/DDBJ databases">
        <authorList>
            <person name="Yu Y."/>
            <person name="Lee S."/>
            <person name="de Baynast K."/>
            <person name="Wissotski M."/>
            <person name="Liu L."/>
            <person name="Talag J."/>
            <person name="Goicoechea J."/>
            <person name="Angelova A."/>
            <person name="Jetty R."/>
            <person name="Kudrna D."/>
            <person name="Golser W."/>
            <person name="Rivera L."/>
            <person name="Zhang J."/>
            <person name="Wing R."/>
        </authorList>
    </citation>
    <scope>NUCLEOTIDE SEQUENCE</scope>
</reference>
<proteinExistence type="predicted"/>
<reference evidence="2 3" key="1">
    <citation type="submission" date="2012-08" db="EMBL/GenBank/DDBJ databases">
        <title>Oryza genome evolution.</title>
        <authorList>
            <person name="Wing R.A."/>
        </authorList>
    </citation>
    <scope>NUCLEOTIDE SEQUENCE</scope>
</reference>
<dbReference type="AlphaFoldDB" id="A0A0D9WWX5"/>